<accession>A0A1C7N2P2</accession>
<feature type="domain" description="Malonyl-CoA:ACP transacylase (MAT)" evidence="6">
    <location>
        <begin position="23"/>
        <end position="325"/>
    </location>
</feature>
<dbReference type="OrthoDB" id="541883at2759"/>
<dbReference type="Gene3D" id="3.30.70.250">
    <property type="entry name" value="Malonyl-CoA ACP transacylase, ACP-binding"/>
    <property type="match status" value="1"/>
</dbReference>
<keyword evidence="8" id="KW-1185">Reference proteome</keyword>
<evidence type="ECO:0000256" key="2">
    <source>
        <dbReference type="ARBA" id="ARBA00013258"/>
    </source>
</evidence>
<dbReference type="Pfam" id="PF00698">
    <property type="entry name" value="Acyl_transf_1"/>
    <property type="match status" value="1"/>
</dbReference>
<dbReference type="InterPro" id="IPR004410">
    <property type="entry name" value="Malonyl_CoA-ACP_transAc_FabD"/>
</dbReference>
<reference evidence="7 8" key="1">
    <citation type="submission" date="2016-03" db="EMBL/GenBank/DDBJ databases">
        <title>Choanephora cucurbitarum.</title>
        <authorList>
            <person name="Min B."/>
            <person name="Park H."/>
            <person name="Park J.-H."/>
            <person name="Shin H.-D."/>
            <person name="Choi I.-G."/>
        </authorList>
    </citation>
    <scope>NUCLEOTIDE SEQUENCE [LARGE SCALE GENOMIC DNA]</scope>
    <source>
        <strain evidence="7 8">KUS-F28377</strain>
    </source>
</reference>
<dbReference type="Gene3D" id="3.40.366.10">
    <property type="entry name" value="Malonyl-Coenzyme A Acyl Carrier Protein, domain 2"/>
    <property type="match status" value="1"/>
</dbReference>
<sequence length="334" mass="37003">MHRCISQRWMSINAQSTLKRAILFPGQGSQYVGMGKELHDRYAVARQVFEEADQALGYDQRALVFRGQQEVLKLTENAQPAILTTSIALLRVLQEDQVDLTNSGWFGLGHSLGEYTALVAAGSLSLTDAVRLVRLRGESMTRAVADRRTAMSALVVRKGKLNDLLESMQFLQAELPKEDHVSIANINSSFQVVLSGTSYGVDYASRALQAKRFAAKAVDLPVSAPFHCALMQEAADVMQEALTKVEIKMPLMPVISNVTAKPYTSTQAILERLVEQVVAPVQWERSIAYCKKQGVDDFLCIGPGKVLANLLKKEYPLDRIRTMNTVEDIPQCMD</sequence>
<evidence type="ECO:0000313" key="8">
    <source>
        <dbReference type="Proteomes" id="UP000093000"/>
    </source>
</evidence>
<dbReference type="InterPro" id="IPR001227">
    <property type="entry name" value="Ac_transferase_dom_sf"/>
</dbReference>
<keyword evidence="3" id="KW-0808">Transferase</keyword>
<dbReference type="GO" id="GO:0004314">
    <property type="term" value="F:[acyl-carrier-protein] S-malonyltransferase activity"/>
    <property type="evidence" value="ECO:0007669"/>
    <property type="project" value="UniProtKB-EC"/>
</dbReference>
<keyword evidence="4" id="KW-0012">Acyltransferase</keyword>
<comment type="caution">
    <text evidence="7">The sequence shown here is derived from an EMBL/GenBank/DDBJ whole genome shotgun (WGS) entry which is preliminary data.</text>
</comment>
<dbReference type="AlphaFoldDB" id="A0A1C7N2P2"/>
<proteinExistence type="inferred from homology"/>
<comment type="catalytic activity">
    <reaction evidence="5">
        <text>holo-[ACP] + malonyl-CoA = malonyl-[ACP] + CoA</text>
        <dbReference type="Rhea" id="RHEA:41792"/>
        <dbReference type="Rhea" id="RHEA-COMP:9623"/>
        <dbReference type="Rhea" id="RHEA-COMP:9685"/>
        <dbReference type="ChEBI" id="CHEBI:57287"/>
        <dbReference type="ChEBI" id="CHEBI:57384"/>
        <dbReference type="ChEBI" id="CHEBI:64479"/>
        <dbReference type="ChEBI" id="CHEBI:78449"/>
        <dbReference type="EC" id="2.3.1.39"/>
    </reaction>
</comment>
<protein>
    <recommendedName>
        <fullName evidence="2">[acyl-carrier-protein] S-malonyltransferase</fullName>
        <ecNumber evidence="2">2.3.1.39</ecNumber>
    </recommendedName>
</protein>
<evidence type="ECO:0000256" key="5">
    <source>
        <dbReference type="ARBA" id="ARBA00048462"/>
    </source>
</evidence>
<dbReference type="InParanoid" id="A0A1C7N2P2"/>
<dbReference type="Proteomes" id="UP000093000">
    <property type="component" value="Unassembled WGS sequence"/>
</dbReference>
<dbReference type="GO" id="GO:0006633">
    <property type="term" value="P:fatty acid biosynthetic process"/>
    <property type="evidence" value="ECO:0007669"/>
    <property type="project" value="TreeGrafter"/>
</dbReference>
<comment type="similarity">
    <text evidence="1">Belongs to the FabD family.</text>
</comment>
<dbReference type="InterPro" id="IPR050858">
    <property type="entry name" value="Mal-CoA-ACP_Trans/PKS_FabD"/>
</dbReference>
<dbReference type="InterPro" id="IPR016036">
    <property type="entry name" value="Malonyl_transacylase_ACP-bd"/>
</dbReference>
<dbReference type="PIRSF" id="PIRSF000446">
    <property type="entry name" value="Mct"/>
    <property type="match status" value="1"/>
</dbReference>
<dbReference type="EMBL" id="LUGH01001120">
    <property type="protein sequence ID" value="OBZ81624.1"/>
    <property type="molecule type" value="Genomic_DNA"/>
</dbReference>
<dbReference type="SUPFAM" id="SSF52151">
    <property type="entry name" value="FabD/lysophospholipase-like"/>
    <property type="match status" value="1"/>
</dbReference>
<dbReference type="NCBIfam" id="TIGR00128">
    <property type="entry name" value="fabD"/>
    <property type="match status" value="1"/>
</dbReference>
<dbReference type="InterPro" id="IPR016035">
    <property type="entry name" value="Acyl_Trfase/lysoPLipase"/>
</dbReference>
<dbReference type="InterPro" id="IPR024925">
    <property type="entry name" value="Malonyl_CoA-ACP_transAc"/>
</dbReference>
<organism evidence="7 8">
    <name type="scientific">Choanephora cucurbitarum</name>
    <dbReference type="NCBI Taxonomy" id="101091"/>
    <lineage>
        <taxon>Eukaryota</taxon>
        <taxon>Fungi</taxon>
        <taxon>Fungi incertae sedis</taxon>
        <taxon>Mucoromycota</taxon>
        <taxon>Mucoromycotina</taxon>
        <taxon>Mucoromycetes</taxon>
        <taxon>Mucorales</taxon>
        <taxon>Mucorineae</taxon>
        <taxon>Choanephoraceae</taxon>
        <taxon>Choanephoroideae</taxon>
        <taxon>Choanephora</taxon>
    </lineage>
</organism>
<gene>
    <name evidence="7" type="primary">fabD</name>
    <name evidence="7" type="ORF">A0J61_10329</name>
</gene>
<dbReference type="PANTHER" id="PTHR42681:SF1">
    <property type="entry name" value="MALONYL-COA-ACYL CARRIER PROTEIN TRANSACYLASE, MITOCHONDRIAL"/>
    <property type="match status" value="1"/>
</dbReference>
<dbReference type="GO" id="GO:0005739">
    <property type="term" value="C:mitochondrion"/>
    <property type="evidence" value="ECO:0007669"/>
    <property type="project" value="TreeGrafter"/>
</dbReference>
<name>A0A1C7N2P2_9FUNG</name>
<dbReference type="FunCoup" id="A0A1C7N2P2">
    <property type="interactions" value="351"/>
</dbReference>
<dbReference type="InterPro" id="IPR014043">
    <property type="entry name" value="Acyl_transferase_dom"/>
</dbReference>
<evidence type="ECO:0000313" key="7">
    <source>
        <dbReference type="EMBL" id="OBZ81624.1"/>
    </source>
</evidence>
<evidence type="ECO:0000259" key="6">
    <source>
        <dbReference type="SMART" id="SM00827"/>
    </source>
</evidence>
<evidence type="ECO:0000256" key="3">
    <source>
        <dbReference type="ARBA" id="ARBA00022679"/>
    </source>
</evidence>
<dbReference type="SUPFAM" id="SSF55048">
    <property type="entry name" value="Probable ACP-binding domain of malonyl-CoA ACP transacylase"/>
    <property type="match status" value="1"/>
</dbReference>
<dbReference type="STRING" id="101091.A0A1C7N2P2"/>
<dbReference type="SMART" id="SM00827">
    <property type="entry name" value="PKS_AT"/>
    <property type="match status" value="1"/>
</dbReference>
<dbReference type="EC" id="2.3.1.39" evidence="2"/>
<dbReference type="PANTHER" id="PTHR42681">
    <property type="entry name" value="MALONYL-COA-ACYL CARRIER PROTEIN TRANSACYLASE, MITOCHONDRIAL"/>
    <property type="match status" value="1"/>
</dbReference>
<evidence type="ECO:0000256" key="4">
    <source>
        <dbReference type="ARBA" id="ARBA00023315"/>
    </source>
</evidence>
<evidence type="ECO:0000256" key="1">
    <source>
        <dbReference type="ARBA" id="ARBA00008217"/>
    </source>
</evidence>